<keyword evidence="4 5" id="KW-0472">Membrane</keyword>
<dbReference type="PANTHER" id="PTHR43077">
    <property type="entry name" value="TRANSPORT PERMEASE YVFS-RELATED"/>
    <property type="match status" value="1"/>
</dbReference>
<evidence type="ECO:0000256" key="5">
    <source>
        <dbReference type="SAM" id="Phobius"/>
    </source>
</evidence>
<evidence type="ECO:0000256" key="1">
    <source>
        <dbReference type="ARBA" id="ARBA00004141"/>
    </source>
</evidence>
<dbReference type="PANTHER" id="PTHR43077:SF10">
    <property type="entry name" value="TRANSPORT PERMEASE PROTEIN"/>
    <property type="match status" value="1"/>
</dbReference>
<evidence type="ECO:0000256" key="3">
    <source>
        <dbReference type="ARBA" id="ARBA00022989"/>
    </source>
</evidence>
<dbReference type="RefSeq" id="WP_342372388.1">
    <property type="nucleotide sequence ID" value="NZ_CP115965.1"/>
</dbReference>
<dbReference type="InterPro" id="IPR017500">
    <property type="entry name" value="Phage_infect_YhgE_N"/>
</dbReference>
<feature type="transmembrane region" description="Helical" evidence="5">
    <location>
        <begin position="772"/>
        <end position="797"/>
    </location>
</feature>
<sequence length="851" mass="83401">MTIRSFLSAGRWRTVLVLLLVPALVAGGVLWGTWHSDARLRQVQAAVVNNDEMVEIDGQPTPLGRQLAAEIVDSDRAQNVTWVLADTEHARAGLATGEYAAVVTIPQEFSAAATSFAKPVDEAVQATITVDTSPVATLSETAVGQAVAYAAVNALNNFLTREYLTNVYLGFGEQRTQMLELADGTRQLADGAAQLADGTDASADGARQLADGMSLSADGAAQLAAGLEQASAASGALRDGAGQSAAGAAQLATGAGTLADGTQTWAAGARAYADGVGQYTGGVASLSDGLATYADGVDTYADGVAAYAGGINQVLSPARSALEALPEWGGWLTAADAWVARAPQEAAALTGPLTDLISQTRAFVQRVAGLAEQGDGVADALTAARGAADGLANGGVTCPTELDADACAAYTAGAIAAAEQVRDGLAEVDDADLAEGLDGLAALAPQILAALDESQTAVDGLTGWAGELQASYAEVKAALPAGTPLTKDDTLAVLDQLVSAGDQLTSGGQQLAGGAGELADGADALAGSGAALAGGAGDLAGGATQLADGAGSLAGGTRQVASGLGQLAGGVNAYTGGVDAAASGAGELASGLGRLDEGSQQLAGGLDALAEGGQQLADGTDELATGVAAGIDQIPSYTDDEAATMASVVAAPVDADPLAGLARPGLAYASLLLVLALWLGAMATFAALPALTPRALTSRASDVRLLAGSLVPGAAVVAVQALLLGVVGAVVLRLPLGASAALVGVLLVAGAAFALVNHALASLLGNVGRLIGLALALVTLVVASTAAPGVLDAAAVLSPLTPALDAVRSVGVGTSPVIAAMTLLGWAAVAFVGSLVAVHRTRTVPLAALAA</sequence>
<evidence type="ECO:0000313" key="6">
    <source>
        <dbReference type="EMBL" id="WZW98318.1"/>
    </source>
</evidence>
<keyword evidence="7" id="KW-1185">Reference proteome</keyword>
<dbReference type="EMBL" id="CP115965">
    <property type="protein sequence ID" value="WZW98318.1"/>
    <property type="molecule type" value="Genomic_DNA"/>
</dbReference>
<keyword evidence="2 5" id="KW-0812">Transmembrane</keyword>
<proteinExistence type="predicted"/>
<feature type="transmembrane region" description="Helical" evidence="5">
    <location>
        <begin position="12"/>
        <end position="34"/>
    </location>
</feature>
<name>A0ABZ3C6C8_9ACTN</name>
<protein>
    <submittedName>
        <fullName evidence="6">YhgE/Pip family protein</fullName>
    </submittedName>
</protein>
<feature type="transmembrane region" description="Helical" evidence="5">
    <location>
        <begin position="703"/>
        <end position="732"/>
    </location>
</feature>
<accession>A0ABZ3C6C8</accession>
<dbReference type="InterPro" id="IPR051328">
    <property type="entry name" value="T7SS_ABC-Transporter"/>
</dbReference>
<feature type="transmembrane region" description="Helical" evidence="5">
    <location>
        <begin position="666"/>
        <end position="691"/>
    </location>
</feature>
<keyword evidence="3 5" id="KW-1133">Transmembrane helix</keyword>
<dbReference type="InterPro" id="IPR011049">
    <property type="entry name" value="Serralysin-like_metalloprot_C"/>
</dbReference>
<reference evidence="6 7" key="1">
    <citation type="journal article" date="2023" name="Environ Microbiome">
        <title>A coral-associated actinobacterium mitigates coral bleaching under heat stress.</title>
        <authorList>
            <person name="Li J."/>
            <person name="Zou Y."/>
            <person name="Li Q."/>
            <person name="Zhang J."/>
            <person name="Bourne D.G."/>
            <person name="Lyu Y."/>
            <person name="Liu C."/>
            <person name="Zhang S."/>
        </authorList>
    </citation>
    <scope>NUCLEOTIDE SEQUENCE [LARGE SCALE GENOMIC DNA]</scope>
    <source>
        <strain evidence="6 7">SCSIO 13291</strain>
    </source>
</reference>
<organism evidence="6 7">
    <name type="scientific">Propioniciclava soli</name>
    <dbReference type="NCBI Taxonomy" id="2775081"/>
    <lineage>
        <taxon>Bacteria</taxon>
        <taxon>Bacillati</taxon>
        <taxon>Actinomycetota</taxon>
        <taxon>Actinomycetes</taxon>
        <taxon>Propionibacteriales</taxon>
        <taxon>Propionibacteriaceae</taxon>
        <taxon>Propioniciclava</taxon>
    </lineage>
</organism>
<feature type="transmembrane region" description="Helical" evidence="5">
    <location>
        <begin position="817"/>
        <end position="838"/>
    </location>
</feature>
<dbReference type="Proteomes" id="UP001434337">
    <property type="component" value="Chromosome"/>
</dbReference>
<dbReference type="NCBIfam" id="TIGR03057">
    <property type="entry name" value="xxxLxxG_by_4"/>
    <property type="match status" value="4"/>
</dbReference>
<dbReference type="InterPro" id="IPR023908">
    <property type="entry name" value="xxxLxxG_rpt"/>
</dbReference>
<dbReference type="Gene3D" id="3.40.1710.10">
    <property type="entry name" value="abc type-2 transporter like domain"/>
    <property type="match status" value="1"/>
</dbReference>
<evidence type="ECO:0000256" key="4">
    <source>
        <dbReference type="ARBA" id="ARBA00023136"/>
    </source>
</evidence>
<evidence type="ECO:0000313" key="7">
    <source>
        <dbReference type="Proteomes" id="UP001434337"/>
    </source>
</evidence>
<gene>
    <name evidence="6" type="ORF">PCC79_15725</name>
</gene>
<dbReference type="NCBIfam" id="TIGR03061">
    <property type="entry name" value="pip_yhgE_Nterm"/>
    <property type="match status" value="1"/>
</dbReference>
<comment type="subcellular location">
    <subcellularLocation>
        <location evidence="1">Membrane</location>
        <topology evidence="1">Multi-pass membrane protein</topology>
    </subcellularLocation>
</comment>
<feature type="transmembrane region" description="Helical" evidence="5">
    <location>
        <begin position="738"/>
        <end position="760"/>
    </location>
</feature>
<dbReference type="SUPFAM" id="SSF101967">
    <property type="entry name" value="Adhesin YadA, collagen-binding domain"/>
    <property type="match status" value="2"/>
</dbReference>
<evidence type="ECO:0000256" key="2">
    <source>
        <dbReference type="ARBA" id="ARBA00022692"/>
    </source>
</evidence>